<evidence type="ECO:0000256" key="1">
    <source>
        <dbReference type="SAM" id="MobiDB-lite"/>
    </source>
</evidence>
<feature type="region of interest" description="Disordered" evidence="1">
    <location>
        <begin position="1"/>
        <end position="34"/>
    </location>
</feature>
<dbReference type="Gene3D" id="2.70.70.10">
    <property type="entry name" value="Glucose Permease (Domain IIA)"/>
    <property type="match status" value="1"/>
</dbReference>
<proteinExistence type="predicted"/>
<protein>
    <recommendedName>
        <fullName evidence="2">M23ase beta-sheet core domain-containing protein</fullName>
    </recommendedName>
</protein>
<evidence type="ECO:0000259" key="2">
    <source>
        <dbReference type="Pfam" id="PF01551"/>
    </source>
</evidence>
<dbReference type="EMBL" id="BRVS01000008">
    <property type="protein sequence ID" value="GLB67776.1"/>
    <property type="molecule type" value="Genomic_DNA"/>
</dbReference>
<organism evidence="3 4">
    <name type="scientific">Arthrobacter mangrovi</name>
    <dbReference type="NCBI Taxonomy" id="2966350"/>
    <lineage>
        <taxon>Bacteria</taxon>
        <taxon>Bacillati</taxon>
        <taxon>Actinomycetota</taxon>
        <taxon>Actinomycetes</taxon>
        <taxon>Micrococcales</taxon>
        <taxon>Micrococcaceae</taxon>
        <taxon>Arthrobacter</taxon>
    </lineage>
</organism>
<dbReference type="CDD" id="cd12797">
    <property type="entry name" value="M23_peptidase"/>
    <property type="match status" value="1"/>
</dbReference>
<name>A0ABQ5MUW9_9MICC</name>
<dbReference type="RefSeq" id="WP_264795871.1">
    <property type="nucleotide sequence ID" value="NZ_BRVS01000008.1"/>
</dbReference>
<dbReference type="PANTHER" id="PTHR21666:SF270">
    <property type="entry name" value="MUREIN HYDROLASE ACTIVATOR ENVC"/>
    <property type="match status" value="1"/>
</dbReference>
<keyword evidence="4" id="KW-1185">Reference proteome</keyword>
<dbReference type="SUPFAM" id="SSF51261">
    <property type="entry name" value="Duplicated hybrid motif"/>
    <property type="match status" value="1"/>
</dbReference>
<reference evidence="3 4" key="1">
    <citation type="journal article" date="2023" name="Int. J. Syst. Evol. Microbiol.">
        <title>Arthrobacter mangrovi sp. nov., an actinobacterium isolated from the rhizosphere of a mangrove.</title>
        <authorList>
            <person name="Hamada M."/>
            <person name="Saitou S."/>
            <person name="Enomoto N."/>
            <person name="Nanri K."/>
            <person name="Hidaka K."/>
            <person name="Miura T."/>
            <person name="Tamura T."/>
        </authorList>
    </citation>
    <scope>NUCLEOTIDE SEQUENCE [LARGE SCALE GENOMIC DNA]</scope>
    <source>
        <strain evidence="3 4">NBRC 112813</strain>
    </source>
</reference>
<dbReference type="InterPro" id="IPR050570">
    <property type="entry name" value="Cell_wall_metabolism_enzyme"/>
</dbReference>
<comment type="caution">
    <text evidence="3">The sequence shown here is derived from an EMBL/GenBank/DDBJ whole genome shotgun (WGS) entry which is preliminary data.</text>
</comment>
<dbReference type="Proteomes" id="UP001209654">
    <property type="component" value="Unassembled WGS sequence"/>
</dbReference>
<gene>
    <name evidence="3" type="ORF">AHIS1636_22160</name>
</gene>
<evidence type="ECO:0000313" key="4">
    <source>
        <dbReference type="Proteomes" id="UP001209654"/>
    </source>
</evidence>
<dbReference type="Pfam" id="PF01551">
    <property type="entry name" value="Peptidase_M23"/>
    <property type="match status" value="1"/>
</dbReference>
<dbReference type="PANTHER" id="PTHR21666">
    <property type="entry name" value="PEPTIDASE-RELATED"/>
    <property type="match status" value="1"/>
</dbReference>
<evidence type="ECO:0000313" key="3">
    <source>
        <dbReference type="EMBL" id="GLB67776.1"/>
    </source>
</evidence>
<feature type="domain" description="M23ase beta-sheet core" evidence="2">
    <location>
        <begin position="161"/>
        <end position="256"/>
    </location>
</feature>
<accession>A0ABQ5MUW9</accession>
<dbReference type="InterPro" id="IPR016047">
    <property type="entry name" value="M23ase_b-sheet_dom"/>
</dbReference>
<sequence length="260" mass="26419">MNSNSPMRGRRRSTDTSLIAIVRGNRATDRSNKKIASATRGQKFSVALAAAGILALAAVPTAQAGAEQLAATQASSVTPAAVTVPEDAKADFKRVEVIGKATPKAAKMEAEAASIKDAAKAKKEAAKKADPKGLVSPVQKMVTSSGFGYRINPVTGAAGEFHNGLDFALACGTPVKAAAAGTVSETSSSAGGYGNRIVIKHAGGLTTTYNHLQNISAAKGQKVAAGDKIGALGTTGNTTGCHLHFEVLKGGSEIDPAKFF</sequence>
<dbReference type="InterPro" id="IPR011055">
    <property type="entry name" value="Dup_hybrid_motif"/>
</dbReference>